<protein>
    <submittedName>
        <fullName evidence="1">Uncharacterized protein</fullName>
    </submittedName>
</protein>
<dbReference type="Ensembl" id="ENSPNYT00000006696.1">
    <property type="protein sequence ID" value="ENSPNYP00000006533.1"/>
    <property type="gene ID" value="ENSPNYG00000005033.1"/>
</dbReference>
<organism evidence="1">
    <name type="scientific">Pundamilia nyererei</name>
    <dbReference type="NCBI Taxonomy" id="303518"/>
    <lineage>
        <taxon>Eukaryota</taxon>
        <taxon>Metazoa</taxon>
        <taxon>Chordata</taxon>
        <taxon>Craniata</taxon>
        <taxon>Vertebrata</taxon>
        <taxon>Euteleostomi</taxon>
        <taxon>Actinopterygii</taxon>
        <taxon>Neopterygii</taxon>
        <taxon>Teleostei</taxon>
        <taxon>Neoteleostei</taxon>
        <taxon>Acanthomorphata</taxon>
        <taxon>Ovalentaria</taxon>
        <taxon>Cichlomorphae</taxon>
        <taxon>Cichliformes</taxon>
        <taxon>Cichlidae</taxon>
        <taxon>African cichlids</taxon>
        <taxon>Pseudocrenilabrinae</taxon>
        <taxon>Haplochromini</taxon>
        <taxon>Pundamilia</taxon>
    </lineage>
</organism>
<sequence>MRTLELNCILQHNNRREWPACSSDLNLMEEFWDQLGCAVCSRVTNTTSLQGAMIFVGGY</sequence>
<dbReference type="AlphaFoldDB" id="A0A3B4F9B3"/>
<dbReference type="GeneTree" id="ENSGT00940000179268"/>
<name>A0A3B4F9B3_9CICH</name>
<evidence type="ECO:0000313" key="1">
    <source>
        <dbReference type="Ensembl" id="ENSPNYP00000006533.1"/>
    </source>
</evidence>
<proteinExistence type="predicted"/>
<dbReference type="STRING" id="303518.ENSPNYP00000006533"/>
<reference evidence="1" key="1">
    <citation type="submission" date="2023-09" db="UniProtKB">
        <authorList>
            <consortium name="Ensembl"/>
        </authorList>
    </citation>
    <scope>IDENTIFICATION</scope>
</reference>
<accession>A0A3B4F9B3</accession>